<protein>
    <submittedName>
        <fullName evidence="1">Uncharacterized protein</fullName>
    </submittedName>
</protein>
<dbReference type="AlphaFoldDB" id="A0A7X0RFV7"/>
<reference evidence="1 2" key="1">
    <citation type="submission" date="2020-08" db="EMBL/GenBank/DDBJ databases">
        <authorList>
            <person name="Seo M.-J."/>
        </authorList>
    </citation>
    <scope>NUCLEOTIDE SEQUENCE [LARGE SCALE GENOMIC DNA]</scope>
    <source>
        <strain evidence="1 2">KIGAM211</strain>
    </source>
</reference>
<comment type="caution">
    <text evidence="1">The sequence shown here is derived from an EMBL/GenBank/DDBJ whole genome shotgun (WGS) entry which is preliminary data.</text>
</comment>
<accession>A0A7X0RFV7</accession>
<evidence type="ECO:0000313" key="2">
    <source>
        <dbReference type="Proteomes" id="UP000523955"/>
    </source>
</evidence>
<sequence>MIEFNVPTRRIGLVADVQFDKSVNPMVVAVAQAAEYVTLSGARVGTDTFALTCRQLRSAGAHRALTRAAGTSDDSARSWRGHVVRGCLYNPRSRKGVSHSPLLVDVRCHT</sequence>
<dbReference type="Proteomes" id="UP000523955">
    <property type="component" value="Unassembled WGS sequence"/>
</dbReference>
<name>A0A7X0RFV7_9ACTN</name>
<keyword evidence="2" id="KW-1185">Reference proteome</keyword>
<dbReference type="SUPFAM" id="SSF54506">
    <property type="entry name" value="Diaminopimelate epimerase-like"/>
    <property type="match status" value="1"/>
</dbReference>
<evidence type="ECO:0000313" key="1">
    <source>
        <dbReference type="EMBL" id="MBB6627547.1"/>
    </source>
</evidence>
<gene>
    <name evidence="1" type="ORF">H5V45_09450</name>
</gene>
<dbReference type="EMBL" id="JACKXE010000001">
    <property type="protein sequence ID" value="MBB6627547.1"/>
    <property type="molecule type" value="Genomic_DNA"/>
</dbReference>
<proteinExistence type="predicted"/>
<organism evidence="1 2">
    <name type="scientific">Nocardioides luti</name>
    <dbReference type="NCBI Taxonomy" id="2761101"/>
    <lineage>
        <taxon>Bacteria</taxon>
        <taxon>Bacillati</taxon>
        <taxon>Actinomycetota</taxon>
        <taxon>Actinomycetes</taxon>
        <taxon>Propionibacteriales</taxon>
        <taxon>Nocardioidaceae</taxon>
        <taxon>Nocardioides</taxon>
    </lineage>
</organism>